<organism evidence="10 11">
    <name type="scientific">Oenococcus oeni</name>
    <name type="common">Leuconostoc oenos</name>
    <dbReference type="NCBI Taxonomy" id="1247"/>
    <lineage>
        <taxon>Bacteria</taxon>
        <taxon>Bacillati</taxon>
        <taxon>Bacillota</taxon>
        <taxon>Bacilli</taxon>
        <taxon>Lactobacillales</taxon>
        <taxon>Lactobacillaceae</taxon>
        <taxon>Oenococcus</taxon>
    </lineage>
</organism>
<dbReference type="EMBL" id="MLOK01000039">
    <property type="protein sequence ID" value="OIM21204.1"/>
    <property type="molecule type" value="Genomic_DNA"/>
</dbReference>
<comment type="caution">
    <text evidence="10">The sequence shown here is derived from an EMBL/GenBank/DDBJ whole genome shotgun (WGS) entry which is preliminary data.</text>
</comment>
<dbReference type="Proteomes" id="UP000181728">
    <property type="component" value="Unassembled WGS sequence"/>
</dbReference>
<dbReference type="InterPro" id="IPR001678">
    <property type="entry name" value="MeTrfase_RsmB-F_NOP2_dom"/>
</dbReference>
<evidence type="ECO:0000313" key="10">
    <source>
        <dbReference type="EMBL" id="OIM21204.1"/>
    </source>
</evidence>
<dbReference type="InterPro" id="IPR049560">
    <property type="entry name" value="MeTrfase_RsmB-F_NOP2_cat"/>
</dbReference>
<keyword evidence="2" id="KW-0963">Cytoplasm</keyword>
<keyword evidence="5 7" id="KW-0949">S-adenosyl-L-methionine</keyword>
<dbReference type="PROSITE" id="PS01153">
    <property type="entry name" value="NOL1_NOP2_SUN"/>
    <property type="match status" value="1"/>
</dbReference>
<gene>
    <name evidence="10" type="ORF">ATX59_05355</name>
    <name evidence="9" type="ORF">GA838_02510</name>
</gene>
<feature type="domain" description="SAM-dependent MTase RsmB/NOP-type" evidence="8">
    <location>
        <begin position="1"/>
        <end position="297"/>
    </location>
</feature>
<dbReference type="InterPro" id="IPR018314">
    <property type="entry name" value="RsmB/NOL1/NOP2-like_CS"/>
</dbReference>
<dbReference type="CDD" id="cd21147">
    <property type="entry name" value="RsmF_methylt_CTD1"/>
    <property type="match status" value="1"/>
</dbReference>
<dbReference type="Gene3D" id="3.30.70.1170">
    <property type="entry name" value="Sun protein, domain 3"/>
    <property type="match status" value="1"/>
</dbReference>
<evidence type="ECO:0000256" key="6">
    <source>
        <dbReference type="ARBA" id="ARBA00022884"/>
    </source>
</evidence>
<dbReference type="EMBL" id="WERV01000002">
    <property type="protein sequence ID" value="MDV7714656.1"/>
    <property type="molecule type" value="Genomic_DNA"/>
</dbReference>
<protein>
    <submittedName>
        <fullName evidence="10">RNA methyltransferase</fullName>
    </submittedName>
</protein>
<dbReference type="PRINTS" id="PR02008">
    <property type="entry name" value="RCMTFAMILY"/>
</dbReference>
<dbReference type="InterPro" id="IPR031341">
    <property type="entry name" value="Methyltr_RsmF_N"/>
</dbReference>
<evidence type="ECO:0000256" key="3">
    <source>
        <dbReference type="ARBA" id="ARBA00022603"/>
    </source>
</evidence>
<accession>A0A6N4A7W8</accession>
<dbReference type="RefSeq" id="WP_071419902.1">
    <property type="nucleotide sequence ID" value="NZ_MLLI01000136.1"/>
</dbReference>
<evidence type="ECO:0000259" key="8">
    <source>
        <dbReference type="PROSITE" id="PS51686"/>
    </source>
</evidence>
<dbReference type="InterPro" id="IPR031340">
    <property type="entry name" value="RsmF_methylt_CI"/>
</dbReference>
<evidence type="ECO:0000313" key="9">
    <source>
        <dbReference type="EMBL" id="MDV7714656.1"/>
    </source>
</evidence>
<evidence type="ECO:0000256" key="2">
    <source>
        <dbReference type="ARBA" id="ARBA00022490"/>
    </source>
</evidence>
<dbReference type="Gene3D" id="3.40.50.150">
    <property type="entry name" value="Vaccinia Virus protein VP39"/>
    <property type="match status" value="1"/>
</dbReference>
<reference evidence="10 11" key="1">
    <citation type="journal article" date="2016" name="BMC Genomics">
        <title>Consensus pan-genome assembly of the specialised wine bacterium Oenococcus oeni.</title>
        <authorList>
            <person name="Sternes P.R."/>
            <person name="Borneman A.R."/>
        </authorList>
    </citation>
    <scope>NUCLEOTIDE SEQUENCE [LARGE SCALE GENOMIC DNA]</scope>
    <source>
        <strain evidence="10 11">AWRIB661</strain>
    </source>
</reference>
<dbReference type="GO" id="GO:0008173">
    <property type="term" value="F:RNA methyltransferase activity"/>
    <property type="evidence" value="ECO:0007669"/>
    <property type="project" value="InterPro"/>
</dbReference>
<dbReference type="Pfam" id="PF17126">
    <property type="entry name" value="RsmF_methylt_CI"/>
    <property type="match status" value="1"/>
</dbReference>
<dbReference type="AlphaFoldDB" id="A0A6N4A7W8"/>
<sequence>MLELPKEFIAKYRRLLGKEADDFLASFQMEADNGFRLNPLKDLHQFSSLKRQTPIPWNRENGRYGKIFGESTAFLSGVAYSQEPSAQFVAQVVDAQPGEKILDLAAAPGGKSTQIAADMNNQGLLMANEISFSRAKILSENIERSGITNCIVTNHRPDELAEHFENYFDKILLDAPCSGEGMFRKDPQAIKYWHSDYSSECANRQKEILKSVLSMLRPNGQLIYSTCTFAPEEDEQIVAWLLDNYSELSLLKIRKKDGIEDGRPQWANGNRELKNTARLWPNKIKGEGHFVARLIKSKGKNQKNKVNQLRSNLSRNDSQNLQNAFKENQFDFPIKQIYRFGDYFYLFPENCPEISGLKVLRLGLQIGRLKNKRFIPAHSLALSSLGNKISQTYDLSDYEFRQFIHGDIITNLKGNFVKGWVLMTKQSNGIGIGRYSDKVIKNFYPKGLRKTIHDQPRS</sequence>
<dbReference type="PROSITE" id="PS51686">
    <property type="entry name" value="SAM_MT_RSMB_NOP"/>
    <property type="match status" value="1"/>
</dbReference>
<dbReference type="Pfam" id="PF13636">
    <property type="entry name" value="Methyltranf_PUA"/>
    <property type="match status" value="1"/>
</dbReference>
<feature type="active site" description="Nucleophile" evidence="7">
    <location>
        <position position="227"/>
    </location>
</feature>
<dbReference type="InterPro" id="IPR029063">
    <property type="entry name" value="SAM-dependent_MTases_sf"/>
</dbReference>
<evidence type="ECO:0000256" key="4">
    <source>
        <dbReference type="ARBA" id="ARBA00022679"/>
    </source>
</evidence>
<dbReference type="Pfam" id="PF01189">
    <property type="entry name" value="Methyltr_RsmB-F"/>
    <property type="match status" value="1"/>
</dbReference>
<evidence type="ECO:0000256" key="5">
    <source>
        <dbReference type="ARBA" id="ARBA00022691"/>
    </source>
</evidence>
<dbReference type="Proteomes" id="UP001281024">
    <property type="component" value="Unassembled WGS sequence"/>
</dbReference>
<evidence type="ECO:0000256" key="7">
    <source>
        <dbReference type="PROSITE-ProRule" id="PRU01023"/>
    </source>
</evidence>
<dbReference type="GO" id="GO:0003723">
    <property type="term" value="F:RNA binding"/>
    <property type="evidence" value="ECO:0007669"/>
    <property type="project" value="UniProtKB-UniRule"/>
</dbReference>
<keyword evidence="4 7" id="KW-0808">Transferase</keyword>
<dbReference type="GO" id="GO:0001510">
    <property type="term" value="P:RNA methylation"/>
    <property type="evidence" value="ECO:0007669"/>
    <property type="project" value="InterPro"/>
</dbReference>
<comment type="caution">
    <text evidence="7">Lacks conserved residue(s) required for the propagation of feature annotation.</text>
</comment>
<feature type="binding site" evidence="7">
    <location>
        <begin position="105"/>
        <end position="111"/>
    </location>
    <ligand>
        <name>S-adenosyl-L-methionine</name>
        <dbReference type="ChEBI" id="CHEBI:59789"/>
    </ligand>
</feature>
<dbReference type="PANTHER" id="PTHR22807:SF30">
    <property type="entry name" value="28S RRNA (CYTOSINE(4447)-C(5))-METHYLTRANSFERASE-RELATED"/>
    <property type="match status" value="1"/>
</dbReference>
<keyword evidence="6 7" id="KW-0694">RNA-binding</keyword>
<dbReference type="InterPro" id="IPR027391">
    <property type="entry name" value="Nol1_Nop2_Fmu_2"/>
</dbReference>
<feature type="binding site" evidence="7">
    <location>
        <position position="129"/>
    </location>
    <ligand>
        <name>S-adenosyl-L-methionine</name>
        <dbReference type="ChEBI" id="CHEBI:59789"/>
    </ligand>
</feature>
<dbReference type="Gene3D" id="2.30.130.60">
    <property type="match status" value="1"/>
</dbReference>
<evidence type="ECO:0000256" key="1">
    <source>
        <dbReference type="ARBA" id="ARBA00007494"/>
    </source>
</evidence>
<evidence type="ECO:0000313" key="11">
    <source>
        <dbReference type="Proteomes" id="UP000181728"/>
    </source>
</evidence>
<dbReference type="SUPFAM" id="SSF53335">
    <property type="entry name" value="S-adenosyl-L-methionine-dependent methyltransferases"/>
    <property type="match status" value="1"/>
</dbReference>
<dbReference type="CDD" id="cd02440">
    <property type="entry name" value="AdoMet_MTases"/>
    <property type="match status" value="1"/>
</dbReference>
<name>A0A6N4A7W8_OENOE</name>
<dbReference type="InterPro" id="IPR023267">
    <property type="entry name" value="RCMT"/>
</dbReference>
<dbReference type="Pfam" id="PF17125">
    <property type="entry name" value="Methyltr_RsmF_N"/>
    <property type="match status" value="1"/>
</dbReference>
<dbReference type="PANTHER" id="PTHR22807">
    <property type="entry name" value="NOP2 YEAST -RELATED NOL1/NOP2/FMU SUN DOMAIN-CONTAINING"/>
    <property type="match status" value="1"/>
</dbReference>
<keyword evidence="3 7" id="KW-0489">Methyltransferase</keyword>
<feature type="binding site" evidence="7">
    <location>
        <position position="174"/>
    </location>
    <ligand>
        <name>S-adenosyl-L-methionine</name>
        <dbReference type="ChEBI" id="CHEBI:59789"/>
    </ligand>
</feature>
<comment type="similarity">
    <text evidence="1 7">Belongs to the class I-like SAM-binding methyltransferase superfamily. RsmB/NOP family.</text>
</comment>
<reference evidence="9" key="2">
    <citation type="submission" date="2019-10" db="EMBL/GenBank/DDBJ databases">
        <title>Malate fermentation in French cider.</title>
        <authorList>
            <person name="Cousin F.J."/>
            <person name="Medina Fernandez S."/>
            <person name="Misery B."/>
            <person name="Laplace J.-M."/>
            <person name="Cretenet M."/>
        </authorList>
    </citation>
    <scope>NUCLEOTIDE SEQUENCE</scope>
    <source>
        <strain evidence="9">UCMA15129</strain>
    </source>
</reference>
<proteinExistence type="inferred from homology"/>